<dbReference type="Proteomes" id="UP000066737">
    <property type="component" value="Plasmid pSTJ001"/>
</dbReference>
<feature type="region of interest" description="Disordered" evidence="1">
    <location>
        <begin position="100"/>
        <end position="134"/>
    </location>
</feature>
<organism evidence="2 3">
    <name type="scientific">Halobacterium hubeiense</name>
    <dbReference type="NCBI Taxonomy" id="1407499"/>
    <lineage>
        <taxon>Archaea</taxon>
        <taxon>Methanobacteriati</taxon>
        <taxon>Methanobacteriota</taxon>
        <taxon>Stenosarchaea group</taxon>
        <taxon>Halobacteria</taxon>
        <taxon>Halobacteriales</taxon>
        <taxon>Halobacteriaceae</taxon>
        <taxon>Halobacterium</taxon>
    </lineage>
</organism>
<dbReference type="GeneID" id="26660632"/>
<dbReference type="KEGG" id="hhb:Hhub_4339"/>
<accession>A0A0U5HA50</accession>
<sequence length="134" mass="14108">MAHSLANSFSRRRVITAVIAGVGGSLAGCLSATPEGSSDLIFLNHNENPITIDVTVTNEAGEALVEKQLEVPVVKRNTEPNASIDDVFESDGQYTVSVNVTDGPSATEQLDITGTEDDSETHSVSIDGDEITFS</sequence>
<dbReference type="AlphaFoldDB" id="A0A0U5HA50"/>
<evidence type="ECO:0000313" key="3">
    <source>
        <dbReference type="Proteomes" id="UP000066737"/>
    </source>
</evidence>
<proteinExistence type="predicted"/>
<keyword evidence="3" id="KW-1185">Reference proteome</keyword>
<dbReference type="RefSeq" id="WP_059058788.1">
    <property type="nucleotide sequence ID" value="NZ_CEML01000003.1"/>
</dbReference>
<dbReference type="EMBL" id="LN831303">
    <property type="protein sequence ID" value="CQH64265.1"/>
    <property type="molecule type" value="Genomic_DNA"/>
</dbReference>
<feature type="compositionally biased region" description="Polar residues" evidence="1">
    <location>
        <begin position="100"/>
        <end position="112"/>
    </location>
</feature>
<name>A0A0U5HA50_9EURY</name>
<dbReference type="OrthoDB" id="350693at2157"/>
<protein>
    <submittedName>
        <fullName evidence="2">Uncharacterized protein</fullName>
    </submittedName>
</protein>
<gene>
    <name evidence="2" type="ORF">HHUB_4339</name>
</gene>
<evidence type="ECO:0000256" key="1">
    <source>
        <dbReference type="SAM" id="MobiDB-lite"/>
    </source>
</evidence>
<evidence type="ECO:0000313" key="2">
    <source>
        <dbReference type="EMBL" id="CQH64265.1"/>
    </source>
</evidence>
<reference evidence="3" key="1">
    <citation type="journal article" date="2016" name="Environ. Microbiol.">
        <title>The complete genome of a viable archaeum isolated from 123-million-year-old rock salt.</title>
        <authorList>
            <person name="Jaakkola S.T."/>
            <person name="Pfeiffer F."/>
            <person name="Ravantti J.J."/>
            <person name="Guo Q."/>
            <person name="Liu Y."/>
            <person name="Chen X."/>
            <person name="Ma H."/>
            <person name="Yang C."/>
            <person name="Oksanen H.M."/>
            <person name="Bamford D.H."/>
        </authorList>
    </citation>
    <scope>NUCLEOTIDE SEQUENCE</scope>
    <source>
        <strain evidence="3">JI20-1</strain>
        <plasmid evidence="3">Plasmid pSTJ001</plasmid>
    </source>
</reference>
<geneLocation type="plasmid" evidence="3">
    <name>pSTJ001</name>
</geneLocation>